<accession>A0ABR4XKS3</accession>
<proteinExistence type="predicted"/>
<name>A0ABR4XKS3_9PORP</name>
<evidence type="ECO:0000313" key="2">
    <source>
        <dbReference type="EMBL" id="KGN92040.1"/>
    </source>
</evidence>
<comment type="caution">
    <text evidence="2">The sequence shown here is derived from an EMBL/GenBank/DDBJ whole genome shotgun (WGS) entry which is preliminary data.</text>
</comment>
<dbReference type="Pfam" id="PF14134">
    <property type="entry name" value="DUF4301"/>
    <property type="match status" value="1"/>
</dbReference>
<dbReference type="RefSeq" id="WP_036791875.1">
    <property type="nucleotide sequence ID" value="NZ_JQZV01000013.1"/>
</dbReference>
<sequence length="515" mass="58456">MQIPDYLTQEDLLQIEEQGLSLKEIEKQIKRLTNGFPYLKVLRSATVGDGITRLSKEEQVKYLEEWSKAQSSSGKKIIKFIPASGAASRMFKELYEVLSNPQECSMEELPDSVKSVLDQIHLFAFFDALNSVCLKNEFKTCTRMLAQGEYRKVISYLIEEKGLNYGNLPKALLLFHKYKDGNRTAAEEHLAEGAMYAKDLQGDVHLHFTLSPEHIAPFNELMNQKKTLMEEHYSVNYNISYSIQKKETDTIAVDMDNQPLRDPKTGRLVFRPGGHGALIQNLNEIDADIIFIKNIDNVVPDHHKCETVIYKKVLGGFLVFLRNKVYRLMESLTKGRISRDTIEQARDLLYRYFSVDINIEGLHPEDAVRIIREKLNRPIRICGMVKNEGEPGGGPYIIEHEDGTTSLQILEGTQIDTSTEEGQKLLLSGTHFNPVDIVCSIKDYQGKFFDLTAFIDENTGFIAEKSKGGERLKALELPGLWNGAMAGWNTAFVEVPAETFNPVKTINDLLRDSHR</sequence>
<dbReference type="InterPro" id="IPR025393">
    <property type="entry name" value="DUF4301"/>
</dbReference>
<evidence type="ECO:0000259" key="1">
    <source>
        <dbReference type="Pfam" id="PF14134"/>
    </source>
</evidence>
<organism evidence="2 3">
    <name type="scientific">Porphyromonas canoris</name>
    <dbReference type="NCBI Taxonomy" id="36875"/>
    <lineage>
        <taxon>Bacteria</taxon>
        <taxon>Pseudomonadati</taxon>
        <taxon>Bacteroidota</taxon>
        <taxon>Bacteroidia</taxon>
        <taxon>Bacteroidales</taxon>
        <taxon>Porphyromonadaceae</taxon>
        <taxon>Porphyromonas</taxon>
    </lineage>
</organism>
<dbReference type="Proteomes" id="UP000030101">
    <property type="component" value="Unassembled WGS sequence"/>
</dbReference>
<dbReference type="EMBL" id="JQZV01000013">
    <property type="protein sequence ID" value="KGN92040.1"/>
    <property type="molecule type" value="Genomic_DNA"/>
</dbReference>
<feature type="domain" description="DUF4301" evidence="1">
    <location>
        <begin position="8"/>
        <end position="515"/>
    </location>
</feature>
<protein>
    <submittedName>
        <fullName evidence="2">NAD metabolism ATPase/kinase</fullName>
    </submittedName>
</protein>
<keyword evidence="3" id="KW-1185">Reference proteome</keyword>
<dbReference type="SUPFAM" id="SSF53448">
    <property type="entry name" value="Nucleotide-diphospho-sugar transferases"/>
    <property type="match status" value="1"/>
</dbReference>
<gene>
    <name evidence="2" type="ORF">HQ43_08325</name>
</gene>
<reference evidence="2 3" key="1">
    <citation type="submission" date="2014-08" db="EMBL/GenBank/DDBJ databases">
        <title>Porphyromonas canoris strain:OH2762 Genome sequencing.</title>
        <authorList>
            <person name="Wallis C."/>
            <person name="Deusch O."/>
            <person name="O'Flynn C."/>
            <person name="Davis I."/>
            <person name="Jospin G."/>
            <person name="Darling A.E."/>
            <person name="Coil D.A."/>
            <person name="Alexiev A."/>
            <person name="Horsfall A."/>
            <person name="Kirkwood N."/>
            <person name="Harris S."/>
            <person name="Eisen J.A."/>
        </authorList>
    </citation>
    <scope>NUCLEOTIDE SEQUENCE [LARGE SCALE GENOMIC DNA]</scope>
    <source>
        <strain evidence="3">COT-108 OH2762</strain>
    </source>
</reference>
<evidence type="ECO:0000313" key="3">
    <source>
        <dbReference type="Proteomes" id="UP000030101"/>
    </source>
</evidence>
<dbReference type="InterPro" id="IPR029044">
    <property type="entry name" value="Nucleotide-diphossugar_trans"/>
</dbReference>